<dbReference type="EMBL" id="JAKRYL010000001">
    <property type="protein sequence ID" value="MCL7745501.1"/>
    <property type="molecule type" value="Genomic_DNA"/>
</dbReference>
<organism evidence="3 4">
    <name type="scientific">Halalkalibacter alkaliphilus</name>
    <dbReference type="NCBI Taxonomy" id="2917993"/>
    <lineage>
        <taxon>Bacteria</taxon>
        <taxon>Bacillati</taxon>
        <taxon>Bacillota</taxon>
        <taxon>Bacilli</taxon>
        <taxon>Bacillales</taxon>
        <taxon>Bacillaceae</taxon>
        <taxon>Halalkalibacter</taxon>
    </lineage>
</organism>
<dbReference type="RefSeq" id="WP_250094443.1">
    <property type="nucleotide sequence ID" value="NZ_JAKRYL010000001.1"/>
</dbReference>
<keyword evidence="4" id="KW-1185">Reference proteome</keyword>
<evidence type="ECO:0000313" key="4">
    <source>
        <dbReference type="Proteomes" id="UP001139150"/>
    </source>
</evidence>
<feature type="signal peptide" evidence="2">
    <location>
        <begin position="1"/>
        <end position="21"/>
    </location>
</feature>
<comment type="similarity">
    <text evidence="1">Belongs to the UPF0065 (bug) family.</text>
</comment>
<feature type="chain" id="PRO_5040816894" description="Tripartite-type tricarboxylate transporter, receptor component TctC" evidence="2">
    <location>
        <begin position="22"/>
        <end position="374"/>
    </location>
</feature>
<protein>
    <recommendedName>
        <fullName evidence="5">Tripartite-type tricarboxylate transporter, receptor component TctC</fullName>
    </recommendedName>
</protein>
<accession>A0A9X2A5H9</accession>
<dbReference type="Gene3D" id="3.40.190.10">
    <property type="entry name" value="Periplasmic binding protein-like II"/>
    <property type="match status" value="1"/>
</dbReference>
<dbReference type="AlphaFoldDB" id="A0A9X2A5H9"/>
<dbReference type="InterPro" id="IPR005064">
    <property type="entry name" value="BUG"/>
</dbReference>
<comment type="caution">
    <text evidence="3">The sequence shown here is derived from an EMBL/GenBank/DDBJ whole genome shotgun (WGS) entry which is preliminary data.</text>
</comment>
<evidence type="ECO:0000256" key="2">
    <source>
        <dbReference type="SAM" id="SignalP"/>
    </source>
</evidence>
<sequence>MLVKKSLLAFFFIATLLTIVACSSNDGASTNVNESANNNGDTAFYDGKSLEILIPTSPGGGSDIMGRFMAPYLHEHLEGNPTVQPVNVPGGGTITGSNEFALMREANGEHTFWASISTTTAYLLNNPAVKFDYKEMTPVLGYPDGGVVYISSDTGVTDPSQLLEANQQLVYGGTSATGLPLTTILSFEVLGLDVDAIFGYESSGPARIAFEQGETNIDFQTTSSYLSNVLPLVDSGQAVPLYSIGQINSDGELIRDPQIPDLPTVKEVYEGIYGEEPTGQEWEAYKAFVGALYTVQKVLWVHADAPEEAVEALVVGIENMVEDEEFAVEGQEVFGYDPFVGEELQSLMNQLLELPDGVQDWVVEYLEREHGVEL</sequence>
<dbReference type="InterPro" id="IPR042100">
    <property type="entry name" value="Bug_dom1"/>
</dbReference>
<dbReference type="PROSITE" id="PS51257">
    <property type="entry name" value="PROKAR_LIPOPROTEIN"/>
    <property type="match status" value="1"/>
</dbReference>
<dbReference type="Gene3D" id="3.40.190.150">
    <property type="entry name" value="Bordetella uptake gene, domain 1"/>
    <property type="match status" value="1"/>
</dbReference>
<gene>
    <name evidence="3" type="ORF">MF646_00055</name>
</gene>
<proteinExistence type="inferred from homology"/>
<evidence type="ECO:0008006" key="5">
    <source>
        <dbReference type="Google" id="ProtNLM"/>
    </source>
</evidence>
<name>A0A9X2A5H9_9BACI</name>
<reference evidence="3" key="1">
    <citation type="submission" date="2022-02" db="EMBL/GenBank/DDBJ databases">
        <title>Halalkalibacter sp. nov. isolated from Lonar Lake, India.</title>
        <authorList>
            <person name="Joshi A."/>
            <person name="Thite S."/>
            <person name="Lodha T."/>
        </authorList>
    </citation>
    <scope>NUCLEOTIDE SEQUENCE</scope>
    <source>
        <strain evidence="3">MEB205</strain>
    </source>
</reference>
<dbReference type="PANTHER" id="PTHR42928:SF3">
    <property type="entry name" value="UPF0065 PROTEIN YFLP"/>
    <property type="match status" value="1"/>
</dbReference>
<dbReference type="Proteomes" id="UP001139150">
    <property type="component" value="Unassembled WGS sequence"/>
</dbReference>
<keyword evidence="2" id="KW-0732">Signal</keyword>
<evidence type="ECO:0000313" key="3">
    <source>
        <dbReference type="EMBL" id="MCL7745501.1"/>
    </source>
</evidence>
<evidence type="ECO:0000256" key="1">
    <source>
        <dbReference type="ARBA" id="ARBA00006987"/>
    </source>
</evidence>
<dbReference type="PANTHER" id="PTHR42928">
    <property type="entry name" value="TRICARBOXYLATE-BINDING PROTEIN"/>
    <property type="match status" value="1"/>
</dbReference>